<dbReference type="InterPro" id="IPR008271">
    <property type="entry name" value="Ser/Thr_kinase_AS"/>
</dbReference>
<dbReference type="InParanoid" id="A0A2P5FZM9"/>
<evidence type="ECO:0000256" key="10">
    <source>
        <dbReference type="ARBA" id="ARBA00022777"/>
    </source>
</evidence>
<dbReference type="Proteomes" id="UP000237000">
    <property type="component" value="Unassembled WGS sequence"/>
</dbReference>
<dbReference type="GO" id="GO:0005886">
    <property type="term" value="C:plasma membrane"/>
    <property type="evidence" value="ECO:0007669"/>
    <property type="project" value="TreeGrafter"/>
</dbReference>
<dbReference type="Gene3D" id="2.60.120.430">
    <property type="entry name" value="Galactose-binding lectin"/>
    <property type="match status" value="1"/>
</dbReference>
<evidence type="ECO:0000256" key="14">
    <source>
        <dbReference type="ARBA" id="ARBA00023170"/>
    </source>
</evidence>
<keyword evidence="12 19" id="KW-1133">Transmembrane helix</keyword>
<dbReference type="SMART" id="SM00220">
    <property type="entry name" value="S_TKc"/>
    <property type="match status" value="1"/>
</dbReference>
<feature type="transmembrane region" description="Helical" evidence="19">
    <location>
        <begin position="230"/>
        <end position="251"/>
    </location>
</feature>
<dbReference type="PROSITE" id="PS00107">
    <property type="entry name" value="PROTEIN_KINASE_ATP"/>
    <property type="match status" value="1"/>
</dbReference>
<evidence type="ECO:0000256" key="6">
    <source>
        <dbReference type="ARBA" id="ARBA00022692"/>
    </source>
</evidence>
<keyword evidence="5" id="KW-0808">Transferase</keyword>
<dbReference type="GO" id="GO:0005524">
    <property type="term" value="F:ATP binding"/>
    <property type="evidence" value="ECO:0007669"/>
    <property type="project" value="UniProtKB-UniRule"/>
</dbReference>
<keyword evidence="3" id="KW-0723">Serine/threonine-protein kinase</keyword>
<evidence type="ECO:0000256" key="15">
    <source>
        <dbReference type="ARBA" id="ARBA00023180"/>
    </source>
</evidence>
<evidence type="ECO:0000256" key="7">
    <source>
        <dbReference type="ARBA" id="ARBA00022729"/>
    </source>
</evidence>
<evidence type="ECO:0000256" key="11">
    <source>
        <dbReference type="ARBA" id="ARBA00022840"/>
    </source>
</evidence>
<dbReference type="EMBL" id="JXTC01000003">
    <property type="protein sequence ID" value="POO03244.1"/>
    <property type="molecule type" value="Genomic_DNA"/>
</dbReference>
<evidence type="ECO:0000256" key="9">
    <source>
        <dbReference type="ARBA" id="ARBA00022741"/>
    </source>
</evidence>
<keyword evidence="15" id="KW-0325">Glycoprotein</keyword>
<dbReference type="EC" id="2.7.11.1" evidence="2"/>
<dbReference type="InterPro" id="IPR000719">
    <property type="entry name" value="Prot_kinase_dom"/>
</dbReference>
<keyword evidence="7" id="KW-0732">Signal</keyword>
<evidence type="ECO:0000256" key="19">
    <source>
        <dbReference type="SAM" id="Phobius"/>
    </source>
</evidence>
<comment type="caution">
    <text evidence="21">The sequence shown here is derived from an EMBL/GenBank/DDBJ whole genome shotgun (WGS) entry which is preliminary data.</text>
</comment>
<gene>
    <name evidence="21" type="ORF">TorRG33x02_013050</name>
</gene>
<dbReference type="InterPro" id="IPR021720">
    <property type="entry name" value="Malectin_dom"/>
</dbReference>
<dbReference type="AlphaFoldDB" id="A0A2P5FZM9"/>
<dbReference type="PANTHER" id="PTHR48006">
    <property type="entry name" value="LEUCINE-RICH REPEAT-CONTAINING PROTEIN DDB_G0281931-RELATED"/>
    <property type="match status" value="1"/>
</dbReference>
<dbReference type="FunFam" id="3.30.200.20:FF:000140">
    <property type="entry name" value="Leucine-rich repeat receptor-like protein kinase"/>
    <property type="match status" value="1"/>
</dbReference>
<comment type="subcellular location">
    <subcellularLocation>
        <location evidence="1">Membrane</location>
        <topology evidence="1">Single-pass type I membrane protein</topology>
    </subcellularLocation>
</comment>
<feature type="binding site" evidence="18">
    <location>
        <position position="314"/>
    </location>
    <ligand>
        <name>ATP</name>
        <dbReference type="ChEBI" id="CHEBI:30616"/>
    </ligand>
</feature>
<keyword evidence="11 18" id="KW-0067">ATP-binding</keyword>
<dbReference type="PROSITE" id="PS50011">
    <property type="entry name" value="PROTEIN_KINASE_DOM"/>
    <property type="match status" value="1"/>
</dbReference>
<dbReference type="PANTHER" id="PTHR48006:SF34">
    <property type="entry name" value="OS08G0203700 PROTEIN"/>
    <property type="match status" value="1"/>
</dbReference>
<keyword evidence="10 21" id="KW-0418">Kinase</keyword>
<dbReference type="PROSITE" id="PS00108">
    <property type="entry name" value="PROTEIN_KINASE_ST"/>
    <property type="match status" value="1"/>
</dbReference>
<organism evidence="21 22">
    <name type="scientific">Trema orientale</name>
    <name type="common">Charcoal tree</name>
    <name type="synonym">Celtis orientalis</name>
    <dbReference type="NCBI Taxonomy" id="63057"/>
    <lineage>
        <taxon>Eukaryota</taxon>
        <taxon>Viridiplantae</taxon>
        <taxon>Streptophyta</taxon>
        <taxon>Embryophyta</taxon>
        <taxon>Tracheophyta</taxon>
        <taxon>Spermatophyta</taxon>
        <taxon>Magnoliopsida</taxon>
        <taxon>eudicotyledons</taxon>
        <taxon>Gunneridae</taxon>
        <taxon>Pentapetalae</taxon>
        <taxon>rosids</taxon>
        <taxon>fabids</taxon>
        <taxon>Rosales</taxon>
        <taxon>Cannabaceae</taxon>
        <taxon>Trema</taxon>
    </lineage>
</organism>
<dbReference type="FunFam" id="1.10.510.10:FF:000044">
    <property type="entry name" value="Putative LRR receptor-like serine/threonine-protein kinase"/>
    <property type="match status" value="1"/>
</dbReference>
<feature type="domain" description="Protein kinase" evidence="20">
    <location>
        <begin position="286"/>
        <end position="565"/>
    </location>
</feature>
<evidence type="ECO:0000256" key="12">
    <source>
        <dbReference type="ARBA" id="ARBA00022989"/>
    </source>
</evidence>
<evidence type="ECO:0000313" key="22">
    <source>
        <dbReference type="Proteomes" id="UP000237000"/>
    </source>
</evidence>
<comment type="catalytic activity">
    <reaction evidence="16">
        <text>L-threonyl-[protein] + ATP = O-phospho-L-threonyl-[protein] + ADP + H(+)</text>
        <dbReference type="Rhea" id="RHEA:46608"/>
        <dbReference type="Rhea" id="RHEA-COMP:11060"/>
        <dbReference type="Rhea" id="RHEA-COMP:11605"/>
        <dbReference type="ChEBI" id="CHEBI:15378"/>
        <dbReference type="ChEBI" id="CHEBI:30013"/>
        <dbReference type="ChEBI" id="CHEBI:30616"/>
        <dbReference type="ChEBI" id="CHEBI:61977"/>
        <dbReference type="ChEBI" id="CHEBI:456216"/>
        <dbReference type="EC" id="2.7.11.1"/>
    </reaction>
</comment>
<protein>
    <recommendedName>
        <fullName evidence="2">non-specific serine/threonine protein kinase</fullName>
        <ecNumber evidence="2">2.7.11.1</ecNumber>
    </recommendedName>
</protein>
<proteinExistence type="predicted"/>
<keyword evidence="4" id="KW-0597">Phosphoprotein</keyword>
<keyword evidence="14" id="KW-0675">Receptor</keyword>
<name>A0A2P5FZM9_TREOI</name>
<evidence type="ECO:0000256" key="5">
    <source>
        <dbReference type="ARBA" id="ARBA00022679"/>
    </source>
</evidence>
<keyword evidence="22" id="KW-1185">Reference proteome</keyword>
<dbReference type="SUPFAM" id="SSF56112">
    <property type="entry name" value="Protein kinase-like (PK-like)"/>
    <property type="match status" value="1"/>
</dbReference>
<evidence type="ECO:0000259" key="20">
    <source>
        <dbReference type="PROSITE" id="PS50011"/>
    </source>
</evidence>
<dbReference type="Pfam" id="PF07714">
    <property type="entry name" value="PK_Tyr_Ser-Thr"/>
    <property type="match status" value="1"/>
</dbReference>
<reference evidence="22" key="1">
    <citation type="submission" date="2016-06" db="EMBL/GenBank/DDBJ databases">
        <title>Parallel loss of symbiosis genes in relatives of nitrogen-fixing non-legume Parasponia.</title>
        <authorList>
            <person name="Van Velzen R."/>
            <person name="Holmer R."/>
            <person name="Bu F."/>
            <person name="Rutten L."/>
            <person name="Van Zeijl A."/>
            <person name="Liu W."/>
            <person name="Santuari L."/>
            <person name="Cao Q."/>
            <person name="Sharma T."/>
            <person name="Shen D."/>
            <person name="Roswanjaya Y."/>
            <person name="Wardhani T."/>
            <person name="Kalhor M.S."/>
            <person name="Jansen J."/>
            <person name="Van den Hoogen J."/>
            <person name="Gungor B."/>
            <person name="Hartog M."/>
            <person name="Hontelez J."/>
            <person name="Verver J."/>
            <person name="Yang W.-C."/>
            <person name="Schijlen E."/>
            <person name="Repin R."/>
            <person name="Schilthuizen M."/>
            <person name="Schranz E."/>
            <person name="Heidstra R."/>
            <person name="Miyata K."/>
            <person name="Fedorova E."/>
            <person name="Kohlen W."/>
            <person name="Bisseling T."/>
            <person name="Smit S."/>
            <person name="Geurts R."/>
        </authorList>
    </citation>
    <scope>NUCLEOTIDE SEQUENCE [LARGE SCALE GENOMIC DNA]</scope>
    <source>
        <strain evidence="22">cv. RG33-2</strain>
    </source>
</reference>
<dbReference type="Pfam" id="PF11721">
    <property type="entry name" value="Malectin"/>
    <property type="match status" value="1"/>
</dbReference>
<dbReference type="GO" id="GO:0004674">
    <property type="term" value="F:protein serine/threonine kinase activity"/>
    <property type="evidence" value="ECO:0007669"/>
    <property type="project" value="UniProtKB-KW"/>
</dbReference>
<evidence type="ECO:0000256" key="16">
    <source>
        <dbReference type="ARBA" id="ARBA00047899"/>
    </source>
</evidence>
<evidence type="ECO:0000256" key="3">
    <source>
        <dbReference type="ARBA" id="ARBA00022527"/>
    </source>
</evidence>
<dbReference type="Gene3D" id="3.30.200.20">
    <property type="entry name" value="Phosphorylase Kinase, domain 1"/>
    <property type="match status" value="1"/>
</dbReference>
<keyword evidence="6 19" id="KW-0812">Transmembrane</keyword>
<evidence type="ECO:0000313" key="21">
    <source>
        <dbReference type="EMBL" id="POO03244.1"/>
    </source>
</evidence>
<dbReference type="CDD" id="cd14066">
    <property type="entry name" value="STKc_IRAK"/>
    <property type="match status" value="1"/>
</dbReference>
<dbReference type="InterPro" id="IPR011009">
    <property type="entry name" value="Kinase-like_dom_sf"/>
</dbReference>
<dbReference type="InterPro" id="IPR001245">
    <property type="entry name" value="Ser-Thr/Tyr_kinase_cat_dom"/>
</dbReference>
<accession>A0A2P5FZM9</accession>
<dbReference type="InterPro" id="IPR017441">
    <property type="entry name" value="Protein_kinase_ATP_BS"/>
</dbReference>
<sequence>MSLCQKVKHDKMNDLQFTKQKIMNESCGGPEVIGRSGTVYEPENLVLGPAKFYVMNERWAVSKVGLYADKTGKLDLEGTQAQVTSTNENPELFHTARMSPGSLRYYGLGLENGPYTVTLQFAEIGFPNRNSRTWAGLARRVFDIYIQGSLKQKDFNIAKEAGGVDRAIARTYSVNVSENYLEVHLFWAGKGTCCIPKPGYYGPLVAAVRAASDFTPTVAGVRRGENKTGLIAGITVSAAVVVLILLVSILYMRKKSRSDDDEELLGIGHRPVTFSYAELRAATADFSSCNKLGEGGFGQVHKGTLMDGRVVAVKQIAVASKYVKRQFVSEIATISVVQHRNLVKLHGCCIEGNRRILVYEYLENKSLDQALFVANLAGKNDLHLDWPTRFNICLGTARGLAYLHEESRPRIIHRDVKSSNILLDETCCPKISDFGLAKLYDENKTHISTRVAGTIGYLAPEYALRGRLTEKADVFSFGVVALEIVSGKPNIYNTPDGEMIYLLESAWTLHENNESSGLVDPRLADFNKDEAVRLIQVALLCTQASAALRPSMSRVVAMLTGDVEIETDISKPSYLTELGYKNMTNMNEGNAMTPGPVNDPMFPSPYSVAAPMVSDLITEGR</sequence>
<dbReference type="InterPro" id="IPR051824">
    <property type="entry name" value="LRR_Rcpt-Like_S/T_Kinase"/>
</dbReference>
<dbReference type="OrthoDB" id="663146at2759"/>
<evidence type="ECO:0000256" key="8">
    <source>
        <dbReference type="ARBA" id="ARBA00022737"/>
    </source>
</evidence>
<evidence type="ECO:0000256" key="2">
    <source>
        <dbReference type="ARBA" id="ARBA00012513"/>
    </source>
</evidence>
<evidence type="ECO:0000256" key="17">
    <source>
        <dbReference type="ARBA" id="ARBA00048679"/>
    </source>
</evidence>
<keyword evidence="8" id="KW-0677">Repeat</keyword>
<evidence type="ECO:0000256" key="13">
    <source>
        <dbReference type="ARBA" id="ARBA00023136"/>
    </source>
</evidence>
<evidence type="ECO:0000256" key="18">
    <source>
        <dbReference type="PROSITE-ProRule" id="PRU10141"/>
    </source>
</evidence>
<comment type="catalytic activity">
    <reaction evidence="17">
        <text>L-seryl-[protein] + ATP = O-phospho-L-seryl-[protein] + ADP + H(+)</text>
        <dbReference type="Rhea" id="RHEA:17989"/>
        <dbReference type="Rhea" id="RHEA-COMP:9863"/>
        <dbReference type="Rhea" id="RHEA-COMP:11604"/>
        <dbReference type="ChEBI" id="CHEBI:15378"/>
        <dbReference type="ChEBI" id="CHEBI:29999"/>
        <dbReference type="ChEBI" id="CHEBI:30616"/>
        <dbReference type="ChEBI" id="CHEBI:83421"/>
        <dbReference type="ChEBI" id="CHEBI:456216"/>
        <dbReference type="EC" id="2.7.11.1"/>
    </reaction>
</comment>
<keyword evidence="9 18" id="KW-0547">Nucleotide-binding</keyword>
<keyword evidence="13 19" id="KW-0472">Membrane</keyword>
<evidence type="ECO:0000256" key="1">
    <source>
        <dbReference type="ARBA" id="ARBA00004479"/>
    </source>
</evidence>
<evidence type="ECO:0000256" key="4">
    <source>
        <dbReference type="ARBA" id="ARBA00022553"/>
    </source>
</evidence>
<dbReference type="STRING" id="63057.A0A2P5FZM9"/>
<dbReference type="Gene3D" id="1.10.510.10">
    <property type="entry name" value="Transferase(Phosphotransferase) domain 1"/>
    <property type="match status" value="1"/>
</dbReference>